<dbReference type="Pfam" id="PF10002">
    <property type="entry name" value="DUF2243"/>
    <property type="match status" value="1"/>
</dbReference>
<name>A0ABN2MEI7_9MICO</name>
<gene>
    <name evidence="2" type="ORF">GCM10009750_02830</name>
</gene>
<feature type="transmembrane region" description="Helical" evidence="1">
    <location>
        <begin position="71"/>
        <end position="88"/>
    </location>
</feature>
<sequence>MASIESRASVSVVHPSWSARADRSAVNAWSGVLFGVGAVAFIDETVFHQLLHWHHFYDLGTPDLGLVSDGFFHALSWFATIGGLFLLADLRRRRALWWTRWAGGVLLGAGAFQLYDGTVQHKLLGIHQIRYVEDLLPYDVTWNLLAVAIIVAGAAMLVATRASRARARDNASEA</sequence>
<accession>A0ABN2MEI7</accession>
<protein>
    <submittedName>
        <fullName evidence="2">DUF2243 domain-containing protein</fullName>
    </submittedName>
</protein>
<keyword evidence="1" id="KW-0812">Transmembrane</keyword>
<reference evidence="2 3" key="1">
    <citation type="journal article" date="2019" name="Int. J. Syst. Evol. Microbiol.">
        <title>The Global Catalogue of Microorganisms (GCM) 10K type strain sequencing project: providing services to taxonomists for standard genome sequencing and annotation.</title>
        <authorList>
            <consortium name="The Broad Institute Genomics Platform"/>
            <consortium name="The Broad Institute Genome Sequencing Center for Infectious Disease"/>
            <person name="Wu L."/>
            <person name="Ma J."/>
        </authorList>
    </citation>
    <scope>NUCLEOTIDE SEQUENCE [LARGE SCALE GENOMIC DNA]</scope>
    <source>
        <strain evidence="2 3">JCM 14323</strain>
    </source>
</reference>
<dbReference type="RefSeq" id="WP_157425833.1">
    <property type="nucleotide sequence ID" value="NZ_BAAANK010000001.1"/>
</dbReference>
<keyword evidence="1" id="KW-1133">Transmembrane helix</keyword>
<feature type="transmembrane region" description="Helical" evidence="1">
    <location>
        <begin position="28"/>
        <end position="51"/>
    </location>
</feature>
<evidence type="ECO:0000313" key="2">
    <source>
        <dbReference type="EMBL" id="GAA1823693.1"/>
    </source>
</evidence>
<feature type="transmembrane region" description="Helical" evidence="1">
    <location>
        <begin position="95"/>
        <end position="115"/>
    </location>
</feature>
<dbReference type="Proteomes" id="UP001501746">
    <property type="component" value="Unassembled WGS sequence"/>
</dbReference>
<comment type="caution">
    <text evidence="2">The sequence shown here is derived from an EMBL/GenBank/DDBJ whole genome shotgun (WGS) entry which is preliminary data.</text>
</comment>
<dbReference type="EMBL" id="BAAANK010000001">
    <property type="protein sequence ID" value="GAA1823693.1"/>
    <property type="molecule type" value="Genomic_DNA"/>
</dbReference>
<organism evidence="2 3">
    <name type="scientific">Agromyces salentinus</name>
    <dbReference type="NCBI Taxonomy" id="269421"/>
    <lineage>
        <taxon>Bacteria</taxon>
        <taxon>Bacillati</taxon>
        <taxon>Actinomycetota</taxon>
        <taxon>Actinomycetes</taxon>
        <taxon>Micrococcales</taxon>
        <taxon>Microbacteriaceae</taxon>
        <taxon>Agromyces</taxon>
    </lineage>
</organism>
<evidence type="ECO:0000313" key="3">
    <source>
        <dbReference type="Proteomes" id="UP001501746"/>
    </source>
</evidence>
<keyword evidence="1" id="KW-0472">Membrane</keyword>
<keyword evidence="3" id="KW-1185">Reference proteome</keyword>
<feature type="transmembrane region" description="Helical" evidence="1">
    <location>
        <begin position="140"/>
        <end position="159"/>
    </location>
</feature>
<evidence type="ECO:0000256" key="1">
    <source>
        <dbReference type="SAM" id="Phobius"/>
    </source>
</evidence>
<proteinExistence type="predicted"/>
<dbReference type="InterPro" id="IPR018719">
    <property type="entry name" value="DUF2243_membrane"/>
</dbReference>